<comment type="caution">
    <text evidence="2">The sequence shown here is derived from an EMBL/GenBank/DDBJ whole genome shotgun (WGS) entry which is preliminary data.</text>
</comment>
<name>A0A9W9AK30_9AGAR</name>
<reference evidence="2" key="1">
    <citation type="submission" date="2022-08" db="EMBL/GenBank/DDBJ databases">
        <title>A Global Phylogenomic Analysis of the Shiitake Genus Lentinula.</title>
        <authorList>
            <consortium name="DOE Joint Genome Institute"/>
            <person name="Sierra-Patev S."/>
            <person name="Min B."/>
            <person name="Naranjo-Ortiz M."/>
            <person name="Looney B."/>
            <person name="Konkel Z."/>
            <person name="Slot J.C."/>
            <person name="Sakamoto Y."/>
            <person name="Steenwyk J.L."/>
            <person name="Rokas A."/>
            <person name="Carro J."/>
            <person name="Camarero S."/>
            <person name="Ferreira P."/>
            <person name="Molpeceres G."/>
            <person name="Ruiz-Duenas F.J."/>
            <person name="Serrano A."/>
            <person name="Henrissat B."/>
            <person name="Drula E."/>
            <person name="Hughes K.W."/>
            <person name="Mata J.L."/>
            <person name="Ishikawa N.K."/>
            <person name="Vargas-Isla R."/>
            <person name="Ushijima S."/>
            <person name="Smith C.A."/>
            <person name="Ahrendt S."/>
            <person name="Andreopoulos W."/>
            <person name="He G."/>
            <person name="Labutti K."/>
            <person name="Lipzen A."/>
            <person name="Ng V."/>
            <person name="Riley R."/>
            <person name="Sandor L."/>
            <person name="Barry K."/>
            <person name="Martinez A.T."/>
            <person name="Xiao Y."/>
            <person name="Gibbons J.G."/>
            <person name="Terashima K."/>
            <person name="Grigoriev I.V."/>
            <person name="Hibbett D.S."/>
        </authorList>
    </citation>
    <scope>NUCLEOTIDE SEQUENCE</scope>
    <source>
        <strain evidence="2">JLM2183</strain>
    </source>
</reference>
<dbReference type="AlphaFoldDB" id="A0A9W9AK30"/>
<protein>
    <submittedName>
        <fullName evidence="2">Uncharacterized protein</fullName>
    </submittedName>
</protein>
<dbReference type="EMBL" id="JAOTPV010000004">
    <property type="protein sequence ID" value="KAJ4483593.1"/>
    <property type="molecule type" value="Genomic_DNA"/>
</dbReference>
<keyword evidence="3" id="KW-1185">Reference proteome</keyword>
<accession>A0A9W9AK30</accession>
<evidence type="ECO:0000313" key="2">
    <source>
        <dbReference type="EMBL" id="KAJ4483593.1"/>
    </source>
</evidence>
<organism evidence="2 3">
    <name type="scientific">Lentinula aciculospora</name>
    <dbReference type="NCBI Taxonomy" id="153920"/>
    <lineage>
        <taxon>Eukaryota</taxon>
        <taxon>Fungi</taxon>
        <taxon>Dikarya</taxon>
        <taxon>Basidiomycota</taxon>
        <taxon>Agaricomycotina</taxon>
        <taxon>Agaricomycetes</taxon>
        <taxon>Agaricomycetidae</taxon>
        <taxon>Agaricales</taxon>
        <taxon>Marasmiineae</taxon>
        <taxon>Omphalotaceae</taxon>
        <taxon>Lentinula</taxon>
    </lineage>
</organism>
<evidence type="ECO:0000256" key="1">
    <source>
        <dbReference type="SAM" id="MobiDB-lite"/>
    </source>
</evidence>
<feature type="region of interest" description="Disordered" evidence="1">
    <location>
        <begin position="82"/>
        <end position="113"/>
    </location>
</feature>
<sequence length="227" mass="24051">MVCENRILNDFAPQSSLSTFGPSSHDGGDDSFPISTLAVIPYHRPTTQLVVDEVPVENLRFNFSVSTNTTGSLLDIHRSTSSSILPSSTTSPDSIASTISTTRSNSNSSFADPSVTTVTTVATTSRSLVLSNFGPLIPTSTGCLSPHVCPTNSPSTLVSSIQSPTDVVLSYSASREVVLSRDTAAAQPMFPGYLLVLIVIELVMTIMSDRELPCVSCLTLSHFCSGR</sequence>
<dbReference type="Proteomes" id="UP001150266">
    <property type="component" value="Unassembled WGS sequence"/>
</dbReference>
<proteinExistence type="predicted"/>
<evidence type="ECO:0000313" key="3">
    <source>
        <dbReference type="Proteomes" id="UP001150266"/>
    </source>
</evidence>
<gene>
    <name evidence="2" type="ORF">J3R30DRAFT_1805962</name>
</gene>